<dbReference type="Proteomes" id="UP000316781">
    <property type="component" value="Unassembled WGS sequence"/>
</dbReference>
<organism evidence="1 2">
    <name type="scientific">Methylosinus sporium</name>
    <dbReference type="NCBI Taxonomy" id="428"/>
    <lineage>
        <taxon>Bacteria</taxon>
        <taxon>Pseudomonadati</taxon>
        <taxon>Pseudomonadota</taxon>
        <taxon>Alphaproteobacteria</taxon>
        <taxon>Hyphomicrobiales</taxon>
        <taxon>Methylocystaceae</taxon>
        <taxon>Methylosinus</taxon>
    </lineage>
</organism>
<comment type="caution">
    <text evidence="1">The sequence shown here is derived from an EMBL/GenBank/DDBJ whole genome shotgun (WGS) entry which is preliminary data.</text>
</comment>
<proteinExistence type="predicted"/>
<evidence type="ECO:0008006" key="3">
    <source>
        <dbReference type="Google" id="ProtNLM"/>
    </source>
</evidence>
<evidence type="ECO:0000313" key="1">
    <source>
        <dbReference type="EMBL" id="TRL35065.1"/>
    </source>
</evidence>
<dbReference type="Gene3D" id="1.20.120.330">
    <property type="entry name" value="Nucleotidyltransferases domain 2"/>
    <property type="match status" value="1"/>
</dbReference>
<dbReference type="RefSeq" id="WP_142862669.1">
    <property type="nucleotide sequence ID" value="NZ_VJMF01000035.1"/>
</dbReference>
<reference evidence="1 2" key="1">
    <citation type="submission" date="2019-07" db="EMBL/GenBank/DDBJ databases">
        <title>Ln-dependent methylotrophs.</title>
        <authorList>
            <person name="Tani A."/>
        </authorList>
    </citation>
    <scope>NUCLEOTIDE SEQUENCE [LARGE SCALE GENOMIC DNA]</scope>
    <source>
        <strain evidence="1 2">SM89A</strain>
    </source>
</reference>
<gene>
    <name evidence="1" type="ORF">FM996_08645</name>
</gene>
<accession>A0A549SZP2</accession>
<dbReference type="EMBL" id="VJMF01000035">
    <property type="protein sequence ID" value="TRL35065.1"/>
    <property type="molecule type" value="Genomic_DNA"/>
</dbReference>
<dbReference type="AlphaFoldDB" id="A0A549SZP2"/>
<protein>
    <recommendedName>
        <fullName evidence="3">HEPN domain-containing protein</fullName>
    </recommendedName>
</protein>
<sequence>MIDDLLGLADELAGREAGRPKQASLRRAVATAYYAVFHTLAKLCADQLIGASKPWDVYTPIYRSLDHNAARKLFREARKSSAFAAQLEAIAFAFLTLYDKRIEADYIPEPFKYSRQEVKDLIQDARSAIASIDGLPTDTKLALAVQLLTKTR</sequence>
<evidence type="ECO:0000313" key="2">
    <source>
        <dbReference type="Proteomes" id="UP000316781"/>
    </source>
</evidence>
<name>A0A549SZP2_METSR</name>